<reference evidence="1" key="2">
    <citation type="journal article" date="2024" name="Plant">
        <title>Genomic evolution and insights into agronomic trait innovations of Sesamum species.</title>
        <authorList>
            <person name="Miao H."/>
            <person name="Wang L."/>
            <person name="Qu L."/>
            <person name="Liu H."/>
            <person name="Sun Y."/>
            <person name="Le M."/>
            <person name="Wang Q."/>
            <person name="Wei S."/>
            <person name="Zheng Y."/>
            <person name="Lin W."/>
            <person name="Duan Y."/>
            <person name="Cao H."/>
            <person name="Xiong S."/>
            <person name="Wang X."/>
            <person name="Wei L."/>
            <person name="Li C."/>
            <person name="Ma Q."/>
            <person name="Ju M."/>
            <person name="Zhao R."/>
            <person name="Li G."/>
            <person name="Mu C."/>
            <person name="Tian Q."/>
            <person name="Mei H."/>
            <person name="Zhang T."/>
            <person name="Gao T."/>
            <person name="Zhang H."/>
        </authorList>
    </citation>
    <scope>NUCLEOTIDE SEQUENCE</scope>
    <source>
        <strain evidence="1">KEN1</strain>
    </source>
</reference>
<dbReference type="PANTHER" id="PTHR31286:SF165">
    <property type="entry name" value="DUF4283 DOMAIN-CONTAINING PROTEIN"/>
    <property type="match status" value="1"/>
</dbReference>
<protein>
    <recommendedName>
        <fullName evidence="2">DUF4283 domain-containing protein</fullName>
    </recommendedName>
</protein>
<dbReference type="PANTHER" id="PTHR31286">
    <property type="entry name" value="GLYCINE-RICH CELL WALL STRUCTURAL PROTEIN 1.8-LIKE"/>
    <property type="match status" value="1"/>
</dbReference>
<sequence>MRAAMEEVIEGGPWLLQGQPTVLQKWVPGMALRRHGHSQIPIRIKLRHLPVELWTIDGLSTVASGIGRPLYPDAIMKACTRLDFVCVCVMIDFNASLPKHVIVVAPGDDGSEHPCRVDVEYEWVP</sequence>
<organism evidence="1">
    <name type="scientific">Sesamum latifolium</name>
    <dbReference type="NCBI Taxonomy" id="2727402"/>
    <lineage>
        <taxon>Eukaryota</taxon>
        <taxon>Viridiplantae</taxon>
        <taxon>Streptophyta</taxon>
        <taxon>Embryophyta</taxon>
        <taxon>Tracheophyta</taxon>
        <taxon>Spermatophyta</taxon>
        <taxon>Magnoliopsida</taxon>
        <taxon>eudicotyledons</taxon>
        <taxon>Gunneridae</taxon>
        <taxon>Pentapetalae</taxon>
        <taxon>asterids</taxon>
        <taxon>lamiids</taxon>
        <taxon>Lamiales</taxon>
        <taxon>Pedaliaceae</taxon>
        <taxon>Sesamum</taxon>
    </lineage>
</organism>
<name>A0AAW2XAR3_9LAMI</name>
<evidence type="ECO:0000313" key="1">
    <source>
        <dbReference type="EMBL" id="KAL0451195.1"/>
    </source>
</evidence>
<proteinExistence type="predicted"/>
<comment type="caution">
    <text evidence="1">The sequence shown here is derived from an EMBL/GenBank/DDBJ whole genome shotgun (WGS) entry which is preliminary data.</text>
</comment>
<dbReference type="InterPro" id="IPR040256">
    <property type="entry name" value="At4g02000-like"/>
</dbReference>
<accession>A0AAW2XAR3</accession>
<dbReference type="EMBL" id="JACGWN010000004">
    <property type="protein sequence ID" value="KAL0451195.1"/>
    <property type="molecule type" value="Genomic_DNA"/>
</dbReference>
<reference evidence="1" key="1">
    <citation type="submission" date="2020-06" db="EMBL/GenBank/DDBJ databases">
        <authorList>
            <person name="Li T."/>
            <person name="Hu X."/>
            <person name="Zhang T."/>
            <person name="Song X."/>
            <person name="Zhang H."/>
            <person name="Dai N."/>
            <person name="Sheng W."/>
            <person name="Hou X."/>
            <person name="Wei L."/>
        </authorList>
    </citation>
    <scope>NUCLEOTIDE SEQUENCE</scope>
    <source>
        <strain evidence="1">KEN1</strain>
        <tissue evidence="1">Leaf</tissue>
    </source>
</reference>
<gene>
    <name evidence="1" type="ORF">Slati_1097600</name>
</gene>
<dbReference type="AlphaFoldDB" id="A0AAW2XAR3"/>
<evidence type="ECO:0008006" key="2">
    <source>
        <dbReference type="Google" id="ProtNLM"/>
    </source>
</evidence>